<name>A0AAX1JFD3_9MYCO</name>
<evidence type="ECO:0000256" key="1">
    <source>
        <dbReference type="SAM" id="SignalP"/>
    </source>
</evidence>
<evidence type="ECO:0000313" key="4">
    <source>
        <dbReference type="Proteomes" id="UP000465306"/>
    </source>
</evidence>
<keyword evidence="1" id="KW-0732">Signal</keyword>
<dbReference type="KEGG" id="mku:I2456_11655"/>
<reference evidence="2" key="2">
    <citation type="submission" date="2020-02" db="EMBL/GenBank/DDBJ databases">
        <authorList>
            <person name="Matsumoto Y."/>
            <person name="Kinjo T."/>
            <person name="Motooka D."/>
            <person name="Nabeya D."/>
            <person name="Jung N."/>
            <person name="Uechi K."/>
            <person name="Horii T."/>
            <person name="Iida T."/>
            <person name="Fujita J."/>
            <person name="Nakamura S."/>
        </authorList>
    </citation>
    <scope>NUCLEOTIDE SEQUENCE</scope>
    <source>
        <strain evidence="2">JCM 13573</strain>
    </source>
</reference>
<protein>
    <recommendedName>
        <fullName evidence="6">Secreted protein</fullName>
    </recommendedName>
</protein>
<gene>
    <name evidence="3" type="ORF">I2456_11655</name>
    <name evidence="2" type="ORF">MKUB_22070</name>
</gene>
<reference evidence="3" key="3">
    <citation type="submission" date="2020-11" db="EMBL/GenBank/DDBJ databases">
        <title>Intraspecies plasmid and genomic variation of Mycobacterium kubicae revealed by the complete genome sequences of two clinical isolates.</title>
        <authorList>
            <person name="Hendrix J.R."/>
            <person name="Epperson L.E."/>
            <person name="Honda J.R."/>
            <person name="Strong M."/>
        </authorList>
    </citation>
    <scope>NUCLEOTIDE SEQUENCE</scope>
    <source>
        <strain evidence="3">JCM 13573</strain>
    </source>
</reference>
<evidence type="ECO:0008006" key="6">
    <source>
        <dbReference type="Google" id="ProtNLM"/>
    </source>
</evidence>
<reference evidence="2 4" key="1">
    <citation type="journal article" date="2019" name="Emerg. Microbes Infect.">
        <title>Comprehensive subspecies identification of 175 nontuberculous mycobacteria species based on 7547 genomic profiles.</title>
        <authorList>
            <person name="Matsumoto Y."/>
            <person name="Kinjo T."/>
            <person name="Motooka D."/>
            <person name="Nabeya D."/>
            <person name="Jung N."/>
            <person name="Uechi K."/>
            <person name="Horii T."/>
            <person name="Iida T."/>
            <person name="Fujita J."/>
            <person name="Nakamura S."/>
        </authorList>
    </citation>
    <scope>NUCLEOTIDE SEQUENCE [LARGE SCALE GENOMIC DNA]</scope>
    <source>
        <strain evidence="2 4">JCM 13573</strain>
    </source>
</reference>
<proteinExistence type="predicted"/>
<evidence type="ECO:0000313" key="5">
    <source>
        <dbReference type="Proteomes" id="UP000663583"/>
    </source>
</evidence>
<accession>A0AAX1JFD3</accession>
<keyword evidence="4" id="KW-1185">Reference proteome</keyword>
<dbReference type="EMBL" id="CP065047">
    <property type="protein sequence ID" value="QPI40033.1"/>
    <property type="molecule type" value="Genomic_DNA"/>
</dbReference>
<dbReference type="Proteomes" id="UP000663583">
    <property type="component" value="Chromosome"/>
</dbReference>
<dbReference type="EMBL" id="BLKU01000003">
    <property type="protein sequence ID" value="GFG64717.1"/>
    <property type="molecule type" value="Genomic_DNA"/>
</dbReference>
<organism evidence="3 5">
    <name type="scientific">Mycobacterium kubicae</name>
    <dbReference type="NCBI Taxonomy" id="120959"/>
    <lineage>
        <taxon>Bacteria</taxon>
        <taxon>Bacillati</taxon>
        <taxon>Actinomycetota</taxon>
        <taxon>Actinomycetes</taxon>
        <taxon>Mycobacteriales</taxon>
        <taxon>Mycobacteriaceae</taxon>
        <taxon>Mycobacterium</taxon>
        <taxon>Mycobacterium simiae complex</taxon>
    </lineage>
</organism>
<evidence type="ECO:0000313" key="3">
    <source>
        <dbReference type="EMBL" id="QPI40033.1"/>
    </source>
</evidence>
<feature type="signal peptide" evidence="1">
    <location>
        <begin position="1"/>
        <end position="25"/>
    </location>
</feature>
<sequence length="111" mass="11809">MLCVVRKASWLFVVLLFSALFPAMARADSDPHVPDPSFAYCPGGKSQPFFGNATCDGTKYPDGSFWRATLLQIGDTPFYMPDDLNIGTHCVIDNGSPDPVPAPPGGCDGAV</sequence>
<dbReference type="AlphaFoldDB" id="A0AAX1JFD3"/>
<evidence type="ECO:0000313" key="2">
    <source>
        <dbReference type="EMBL" id="GFG64717.1"/>
    </source>
</evidence>
<feature type="chain" id="PRO_5043914694" description="Secreted protein" evidence="1">
    <location>
        <begin position="26"/>
        <end position="111"/>
    </location>
</feature>
<dbReference type="Proteomes" id="UP000465306">
    <property type="component" value="Unassembled WGS sequence"/>
</dbReference>